<accession>A0AC34Q5S6</accession>
<protein>
    <submittedName>
        <fullName evidence="2">Receptor protein-tyrosine kinase</fullName>
    </submittedName>
</protein>
<organism evidence="1 2">
    <name type="scientific">Panagrolaimus sp. JU765</name>
    <dbReference type="NCBI Taxonomy" id="591449"/>
    <lineage>
        <taxon>Eukaryota</taxon>
        <taxon>Metazoa</taxon>
        <taxon>Ecdysozoa</taxon>
        <taxon>Nematoda</taxon>
        <taxon>Chromadorea</taxon>
        <taxon>Rhabditida</taxon>
        <taxon>Tylenchina</taxon>
        <taxon>Panagrolaimomorpha</taxon>
        <taxon>Panagrolaimoidea</taxon>
        <taxon>Panagrolaimidae</taxon>
        <taxon>Panagrolaimus</taxon>
    </lineage>
</organism>
<evidence type="ECO:0000313" key="1">
    <source>
        <dbReference type="Proteomes" id="UP000887576"/>
    </source>
</evidence>
<reference evidence="2" key="1">
    <citation type="submission" date="2022-11" db="UniProtKB">
        <authorList>
            <consortium name="WormBaseParasite"/>
        </authorList>
    </citation>
    <scope>IDENTIFICATION</scope>
</reference>
<proteinExistence type="predicted"/>
<dbReference type="Proteomes" id="UP000887576">
    <property type="component" value="Unplaced"/>
</dbReference>
<sequence>MTCHDGTIKIRLFIACMFCLLINSETRVEKRCGSIDIRNEPNAGFFRRNSSSTYSLYKDCTILDGDFTMSMIIRKNYTDDEFPVFNELREITGCILIFQVNGLTTLGKMFPNLRVIGGHSLIMNYALVIYQNPDLSNLGLSKLTVIRNGGVRITENPKLCFVRFINWDAILTGKIRDVIVETGVAHSFYLKNQVTNHKCREKEGCKVSDPSRCHKVNGILSCWNDTTCQLSCPYHRSFNDSSGPGCSPKGERCHEECIGGCDKPNDPGSCYACRHVENKGYCQKKCPTDMFEQLERRCVTKEECNSMQPITASTKTGDRLIWKPFRGKCHYECPPGFEEDETNKKTCNACPGHCPKKCRGTTIDSIGEASKLIKCNIIEGNLEVEMKVGVETISAEKFTEAFGDIEEITGYLLIRFSPAFTSLHIFKNLTKIHGQQLYHDRFALIVYENQNLRQLFHIEKRQISILNGIVSFQNNRNLCFHKIAAFLQHVGLENNVTENDVSKYSNGDKAVCDEIPLEVEVLNVLQVGFIIRWKKFNTTDMDQRKFLGYQVFYKPVEKEDPDMSIDDDRSACADSWKMQFVNSDADTMSGEAISGDPNTLYAFYVQTRLVNHPGARNAISKIQFVRTHFSDPDPPRFRNIRTLGPNAILLEWDPPLKPNGEITHYTVVWTLNPELEASLTQNPCIERPRYSQMLISTTAATEVELDTCPADKGCCKCDAVEEEKPVDPVPKLEMDSDDIRVEKAQFENVVQNIVFVQNPAAEGKISRKRSIRSLFDSSTDDKDLIDYKERAFQGIPVAFNTNVTDGRVNVSSKALVIRGLKHYTEYTIKILACQNVTAPENFCSQNPSVRTVRTDLIPENDLIDPKTVVVEENYSENRSRLDSRRITWKFPSDPNGMLLGFRVKVWQDGGDTPIEQCVSLKRYDENDGVLFTGLKNGIYSLEIRCVTSAGAAENATLYDIFEVYVPGWLTWDKVLYILGSLLLILLIAGFITYRYIRRHFGKKVQEYLRQTISANPEYLSQLDVYKADDWELKREDLTLHEEIGRGTFGKVFRGTGNNITSVCGVIFGKCAIKTVPECATNAERLHFLIEASVMKQFNTSFIVKLYGVVSDGQPVLVVMEMMDLGNLRDYLRARRPDSEENIDNAPLPPMISYFKWATQIADGMAYLESLKFCHRDLAARNCMVSADETVKIGDFGMARDIYYHEYYKPAGKRLMPVRWMAPESLKDGKFTVKSDVWSYGIVLYEMLTLGQQPYAGLGNDQVFNYIGVKRNILVRPVGCPDFWYDLMRVCWKYDPRERPCFYQIVLHLKHTIDTCFKEFPAVREQGLSVFEKCFVIQNFDDIEDEEYDFSYNEDEEEARKHKMLKELEQLQNQEEEEYYKQGAPGNMDMKDGEDGERFNMLTLQDLTHPETDKPDLLSKKQIKTRDKERKKFNKRQQEFEKKQQAKLLEEIELADQNTSSPSLKKNMSKPDVIVINEKDVNLKQKLVNNEQV</sequence>
<dbReference type="WBParaSite" id="JU765_v2.g13299.t1">
    <property type="protein sequence ID" value="JU765_v2.g13299.t1"/>
    <property type="gene ID" value="JU765_v2.g13299"/>
</dbReference>
<name>A0AC34Q5S6_9BILA</name>
<evidence type="ECO:0000313" key="2">
    <source>
        <dbReference type="WBParaSite" id="JU765_v2.g13299.t1"/>
    </source>
</evidence>